<accession>A0A1B1BP39</accession>
<reference evidence="1 2" key="1">
    <citation type="submission" date="2016-06" db="EMBL/GenBank/DDBJ databases">
        <title>Genome sequencing of Cryobacterium arcticum PAMC 27867.</title>
        <authorList>
            <person name="Lee J."/>
            <person name="Kim O.-S."/>
        </authorList>
    </citation>
    <scope>NUCLEOTIDE SEQUENCE [LARGE SCALE GENOMIC DNA]</scope>
    <source>
        <strain evidence="1 2">PAMC 27867</strain>
    </source>
</reference>
<dbReference type="Proteomes" id="UP000092582">
    <property type="component" value="Chromosome 1"/>
</dbReference>
<protein>
    <submittedName>
        <fullName evidence="1">Uncharacterized protein</fullName>
    </submittedName>
</protein>
<keyword evidence="2" id="KW-1185">Reference proteome</keyword>
<evidence type="ECO:0000313" key="2">
    <source>
        <dbReference type="Proteomes" id="UP000092582"/>
    </source>
</evidence>
<dbReference type="AlphaFoldDB" id="A0A1B1BP39"/>
<dbReference type="STRING" id="670052.PA27867_3489"/>
<dbReference type="EMBL" id="CP016282">
    <property type="protein sequence ID" value="ANP74412.1"/>
    <property type="molecule type" value="Genomic_DNA"/>
</dbReference>
<organism evidence="1 2">
    <name type="scientific">Cryobacterium arcticum</name>
    <dbReference type="NCBI Taxonomy" id="670052"/>
    <lineage>
        <taxon>Bacteria</taxon>
        <taxon>Bacillati</taxon>
        <taxon>Actinomycetota</taxon>
        <taxon>Actinomycetes</taxon>
        <taxon>Micrococcales</taxon>
        <taxon>Microbacteriaceae</taxon>
        <taxon>Cryobacterium</taxon>
    </lineage>
</organism>
<proteinExistence type="predicted"/>
<sequence precursor="true">MTGSGSGSARKRLIVTGAITLAVAVGAAFAVPPLLAEAEDTPAAAAATATPVISATPIPEPTRAPVDWDALTEEEEEALFAGQGPRGSAMALVQEAYPDDFAYGYMTDDGFGVGFKFDAPAEALATLDAVGDPYDLHENVGFTETDIQPQVSRVSALVQKAVPEGQTFSVSANPFTVTVEVELYPETADGGEHPALSKAALTALTDAIRPGLYPGFDIEIATGTGRIIPLAG</sequence>
<name>A0A1B1BP39_9MICO</name>
<gene>
    <name evidence="1" type="ORF">PA27867_3489</name>
</gene>
<evidence type="ECO:0000313" key="1">
    <source>
        <dbReference type="EMBL" id="ANP74412.1"/>
    </source>
</evidence>
<dbReference type="KEGG" id="cart:PA27867_3489"/>